<name>A0A1L9SJG6_9EURO</name>
<dbReference type="Proteomes" id="UP000184188">
    <property type="component" value="Unassembled WGS sequence"/>
</dbReference>
<dbReference type="PANTHER" id="PTHR35567:SF1">
    <property type="entry name" value="CONSERVED FUNGAL PROTEIN (AFU_ORTHOLOGUE AFUA_1G14230)"/>
    <property type="match status" value="1"/>
</dbReference>
<keyword evidence="2" id="KW-1185">Reference proteome</keyword>
<reference evidence="2" key="1">
    <citation type="journal article" date="2017" name="Genome Biol.">
        <title>Comparative genomics reveals high biological diversity and specific adaptations in the industrially and medically important fungal genus Aspergillus.</title>
        <authorList>
            <person name="de Vries R.P."/>
            <person name="Riley R."/>
            <person name="Wiebenga A."/>
            <person name="Aguilar-Osorio G."/>
            <person name="Amillis S."/>
            <person name="Uchima C.A."/>
            <person name="Anderluh G."/>
            <person name="Asadollahi M."/>
            <person name="Askin M."/>
            <person name="Barry K."/>
            <person name="Battaglia E."/>
            <person name="Bayram O."/>
            <person name="Benocci T."/>
            <person name="Braus-Stromeyer S.A."/>
            <person name="Caldana C."/>
            <person name="Canovas D."/>
            <person name="Cerqueira G.C."/>
            <person name="Chen F."/>
            <person name="Chen W."/>
            <person name="Choi C."/>
            <person name="Clum A."/>
            <person name="Dos Santos R.A."/>
            <person name="Damasio A.R."/>
            <person name="Diallinas G."/>
            <person name="Emri T."/>
            <person name="Fekete E."/>
            <person name="Flipphi M."/>
            <person name="Freyberg S."/>
            <person name="Gallo A."/>
            <person name="Gournas C."/>
            <person name="Habgood R."/>
            <person name="Hainaut M."/>
            <person name="Harispe M.L."/>
            <person name="Henrissat B."/>
            <person name="Hilden K.S."/>
            <person name="Hope R."/>
            <person name="Hossain A."/>
            <person name="Karabika E."/>
            <person name="Karaffa L."/>
            <person name="Karanyi Z."/>
            <person name="Krasevec N."/>
            <person name="Kuo A."/>
            <person name="Kusch H."/>
            <person name="LaButti K."/>
            <person name="Lagendijk E.L."/>
            <person name="Lapidus A."/>
            <person name="Levasseur A."/>
            <person name="Lindquist E."/>
            <person name="Lipzen A."/>
            <person name="Logrieco A.F."/>
            <person name="MacCabe A."/>
            <person name="Maekelae M.R."/>
            <person name="Malavazi I."/>
            <person name="Melin P."/>
            <person name="Meyer V."/>
            <person name="Mielnichuk N."/>
            <person name="Miskei M."/>
            <person name="Molnar A.P."/>
            <person name="Mule G."/>
            <person name="Ngan C.Y."/>
            <person name="Orejas M."/>
            <person name="Orosz E."/>
            <person name="Ouedraogo J.P."/>
            <person name="Overkamp K.M."/>
            <person name="Park H.-S."/>
            <person name="Perrone G."/>
            <person name="Piumi F."/>
            <person name="Punt P.J."/>
            <person name="Ram A.F."/>
            <person name="Ramon A."/>
            <person name="Rauscher S."/>
            <person name="Record E."/>
            <person name="Riano-Pachon D.M."/>
            <person name="Robert V."/>
            <person name="Roehrig J."/>
            <person name="Ruller R."/>
            <person name="Salamov A."/>
            <person name="Salih N.S."/>
            <person name="Samson R.A."/>
            <person name="Sandor E."/>
            <person name="Sanguinetti M."/>
            <person name="Schuetze T."/>
            <person name="Sepcic K."/>
            <person name="Shelest E."/>
            <person name="Sherlock G."/>
            <person name="Sophianopoulou V."/>
            <person name="Squina F.M."/>
            <person name="Sun H."/>
            <person name="Susca A."/>
            <person name="Todd R.B."/>
            <person name="Tsang A."/>
            <person name="Unkles S.E."/>
            <person name="van de Wiele N."/>
            <person name="van Rossen-Uffink D."/>
            <person name="Oliveira J.V."/>
            <person name="Vesth T.C."/>
            <person name="Visser J."/>
            <person name="Yu J.-H."/>
            <person name="Zhou M."/>
            <person name="Andersen M.R."/>
            <person name="Archer D.B."/>
            <person name="Baker S.E."/>
            <person name="Benoit I."/>
            <person name="Brakhage A.A."/>
            <person name="Braus G.H."/>
            <person name="Fischer R."/>
            <person name="Frisvad J.C."/>
            <person name="Goldman G.H."/>
            <person name="Houbraken J."/>
            <person name="Oakley B."/>
            <person name="Pocsi I."/>
            <person name="Scazzocchio C."/>
            <person name="Seiboth B."/>
            <person name="vanKuyk P.A."/>
            <person name="Wortman J."/>
            <person name="Dyer P.S."/>
            <person name="Grigoriev I.V."/>
        </authorList>
    </citation>
    <scope>NUCLEOTIDE SEQUENCE [LARGE SCALE GENOMIC DNA]</scope>
    <source>
        <strain evidence="2">CBS 506.65</strain>
    </source>
</reference>
<dbReference type="AlphaFoldDB" id="A0A1L9SJG6"/>
<dbReference type="GeneID" id="34615752"/>
<sequence>MAAAFNNDDLTNVFVRASSVLDDLQVGNCSALEFTLPLSKTSPQLPEPSSGLTLKYATLGRGTQNYTCKASDSSAAPVAIGASATLFDVSCLISKSPSLVDGLPALFSGVSLDAMILYATILGRMASPTSGNLVIGEHYFTASGSPFFDLRFAGHGDYVRAKSLDSVSSPDTGKDSTGSYNVPWLLLGSVDGQGIKEVYRLETSGGAAPTTCQGQDELVEVEYAAAYFFFG</sequence>
<dbReference type="STRING" id="1073090.A0A1L9SJG6"/>
<protein>
    <recommendedName>
        <fullName evidence="3">Malate dehydrogenase</fullName>
    </recommendedName>
</protein>
<gene>
    <name evidence="1" type="ORF">ASPZODRAFT_65245</name>
</gene>
<dbReference type="InterPro" id="IPR021851">
    <property type="entry name" value="DUF3455"/>
</dbReference>
<dbReference type="RefSeq" id="XP_022581761.1">
    <property type="nucleotide sequence ID" value="XM_022729288.1"/>
</dbReference>
<proteinExistence type="predicted"/>
<evidence type="ECO:0000313" key="2">
    <source>
        <dbReference type="Proteomes" id="UP000184188"/>
    </source>
</evidence>
<dbReference type="Pfam" id="PF11937">
    <property type="entry name" value="DUF3455"/>
    <property type="match status" value="1"/>
</dbReference>
<evidence type="ECO:0008006" key="3">
    <source>
        <dbReference type="Google" id="ProtNLM"/>
    </source>
</evidence>
<organism evidence="1 2">
    <name type="scientific">Penicilliopsis zonata CBS 506.65</name>
    <dbReference type="NCBI Taxonomy" id="1073090"/>
    <lineage>
        <taxon>Eukaryota</taxon>
        <taxon>Fungi</taxon>
        <taxon>Dikarya</taxon>
        <taxon>Ascomycota</taxon>
        <taxon>Pezizomycotina</taxon>
        <taxon>Eurotiomycetes</taxon>
        <taxon>Eurotiomycetidae</taxon>
        <taxon>Eurotiales</taxon>
        <taxon>Aspergillaceae</taxon>
        <taxon>Penicilliopsis</taxon>
    </lineage>
</organism>
<accession>A0A1L9SJG6</accession>
<dbReference type="VEuPathDB" id="FungiDB:ASPZODRAFT_65245"/>
<dbReference type="PANTHER" id="PTHR35567">
    <property type="entry name" value="MALATE DEHYDROGENASE (AFU_ORTHOLOGUE AFUA_2G13800)"/>
    <property type="match status" value="1"/>
</dbReference>
<dbReference type="EMBL" id="KV878341">
    <property type="protein sequence ID" value="OJJ47251.1"/>
    <property type="molecule type" value="Genomic_DNA"/>
</dbReference>
<dbReference type="OrthoDB" id="1859733at2759"/>
<evidence type="ECO:0000313" key="1">
    <source>
        <dbReference type="EMBL" id="OJJ47251.1"/>
    </source>
</evidence>